<evidence type="ECO:0000256" key="6">
    <source>
        <dbReference type="ARBA" id="ARBA00015536"/>
    </source>
</evidence>
<evidence type="ECO:0000256" key="4">
    <source>
        <dbReference type="ARBA" id="ARBA00004629"/>
    </source>
</evidence>
<sequence length="723" mass="81350">MTKLTADILLKKGLPKSTSLKDVKKLDLSKMHLETKDLDPKLFSQMVNLEELDISGNLLSEIPINLKLSNLRVLNINDNQVEEITVLKEFPNLEEVLYEENLYLTVSDNHKVFCLLPKLRRLNNKDITSLANHVRFVNHRELSNRVESYWEKNYKDKLPKEPSTEKIKAVGKDFMKTVVNNVRYGPNSLKDFTKWKVQLIAENLFSSLLVSNESDIEPKLDQTSTNNATKALQSSNRKKHNGDSPEESPKKRVRITDGMSSTTLSPQSSKKLLEKSFRITPVKQKQECTLKDQQSESKLPKSPIASSKSTPSKSQPKVERTSINGKQNLSLSGRKAKKEFNVEPLHFLQCHSKNNNANDFSTQLWSCAFEPDLDTSLSKVIASSGGDSVCVVDCETGKVLKKYKVTGEEFFTLAWTTLTMISKEGQKRKINVLAAGGKLGVIKLIHAKVNLAYGEIKAHKKAISIMCFSPTQETFLFTGSYDNRILLWDIGVPDYEYNFRTSQLLTLDTTSTPLRICPVAASPDQYLLAACEDGCFVYDIKLTKNQGKRSFDVELNFPIYKTETKNDDFHVIDSLAFLNEDLVASKSANQGSIYIWSWERSFKAKKSKGNKKLDAVVLAELKWSNTDFPYITLTASQEGLCVFCGDEVGKIWIYDLESCKAELINGIPSKNLKPPTKVIDWPSLASAKDIVDGSMINTVAVDPTLRYLVALTDKNLIAVWKIL</sequence>
<dbReference type="FunFam" id="2.130.10.10:FF:000488">
    <property type="entry name" value="Leucine-rich repeat and WD repeat-containing protein 1"/>
    <property type="match status" value="1"/>
</dbReference>
<dbReference type="InterPro" id="IPR036322">
    <property type="entry name" value="WD40_repeat_dom_sf"/>
</dbReference>
<evidence type="ECO:0000256" key="24">
    <source>
        <dbReference type="SAM" id="MobiDB-lite"/>
    </source>
</evidence>
<protein>
    <recommendedName>
        <fullName evidence="6">Leucine-rich repeat and WD repeat-containing protein 1</fullName>
    </recommendedName>
    <alternativeName>
        <fullName evidence="22">ORC-associated protein</fullName>
    </alternativeName>
    <alternativeName>
        <fullName evidence="19">Origin recognition complex-associated protein</fullName>
    </alternativeName>
</protein>
<evidence type="ECO:0000256" key="21">
    <source>
        <dbReference type="ARBA" id="ARBA00063747"/>
    </source>
</evidence>
<dbReference type="SUPFAM" id="SSF50978">
    <property type="entry name" value="WD40 repeat-like"/>
    <property type="match status" value="1"/>
</dbReference>
<dbReference type="InterPro" id="IPR032675">
    <property type="entry name" value="LRR_dom_sf"/>
</dbReference>
<dbReference type="PROSITE" id="PS51450">
    <property type="entry name" value="LRR"/>
    <property type="match status" value="2"/>
</dbReference>
<dbReference type="FunFam" id="3.80.10.10:FF:000429">
    <property type="entry name" value="Leucine-rich repeat and WD repeat-containing protein 1"/>
    <property type="match status" value="1"/>
</dbReference>
<dbReference type="PROSITE" id="PS50294">
    <property type="entry name" value="WD_REPEATS_REGION"/>
    <property type="match status" value="1"/>
</dbReference>
<feature type="domain" description="Leucine-rich repeat and WD repeat-containing protein 1 LRR" evidence="25">
    <location>
        <begin position="7"/>
        <end position="200"/>
    </location>
</feature>
<evidence type="ECO:0000256" key="2">
    <source>
        <dbReference type="ARBA" id="ARBA00004300"/>
    </source>
</evidence>
<dbReference type="Pfam" id="PF23211">
    <property type="entry name" value="LRR_LRWD1"/>
    <property type="match status" value="1"/>
</dbReference>
<comment type="subcellular location">
    <subcellularLocation>
        <location evidence="4">Chromosome</location>
        <location evidence="4">Centromere</location>
        <location evidence="4">Kinetochore</location>
    </subcellularLocation>
    <subcellularLocation>
        <location evidence="3">Chromosome</location>
        <location evidence="3">Telomere</location>
    </subcellularLocation>
    <subcellularLocation>
        <location evidence="2">Cytoplasm</location>
        <location evidence="2">Cytoskeleton</location>
        <location evidence="2">Microtubule organizing center</location>
        <location evidence="2">Centrosome</location>
    </subcellularLocation>
    <subcellularLocation>
        <location evidence="1">Nucleus</location>
    </subcellularLocation>
</comment>
<evidence type="ECO:0000256" key="22">
    <source>
        <dbReference type="ARBA" id="ARBA00074982"/>
    </source>
</evidence>
<dbReference type="GO" id="GO:0071169">
    <property type="term" value="P:establishment of protein localization to chromatin"/>
    <property type="evidence" value="ECO:0007669"/>
    <property type="project" value="TreeGrafter"/>
</dbReference>
<proteinExistence type="inferred from homology"/>
<evidence type="ECO:0000256" key="5">
    <source>
        <dbReference type="ARBA" id="ARBA00007545"/>
    </source>
</evidence>
<feature type="compositionally biased region" description="Low complexity" evidence="24">
    <location>
        <begin position="300"/>
        <end position="315"/>
    </location>
</feature>
<dbReference type="GO" id="GO:0003682">
    <property type="term" value="F:chromatin binding"/>
    <property type="evidence" value="ECO:0007669"/>
    <property type="project" value="TreeGrafter"/>
</dbReference>
<dbReference type="GO" id="GO:0000781">
    <property type="term" value="C:chromosome, telomeric region"/>
    <property type="evidence" value="ECO:0007669"/>
    <property type="project" value="UniProtKB-SubCell"/>
</dbReference>
<evidence type="ECO:0000256" key="12">
    <source>
        <dbReference type="ARBA" id="ARBA00022737"/>
    </source>
</evidence>
<keyword evidence="7" id="KW-0158">Chromosome</keyword>
<evidence type="ECO:0000256" key="10">
    <source>
        <dbReference type="ARBA" id="ARBA00022614"/>
    </source>
</evidence>
<keyword evidence="13" id="KW-0995">Kinetochore</keyword>
<organism evidence="27 28">
    <name type="scientific">Pelobates cultripes</name>
    <name type="common">Western spadefoot toad</name>
    <dbReference type="NCBI Taxonomy" id="61616"/>
    <lineage>
        <taxon>Eukaryota</taxon>
        <taxon>Metazoa</taxon>
        <taxon>Chordata</taxon>
        <taxon>Craniata</taxon>
        <taxon>Vertebrata</taxon>
        <taxon>Euteleostomi</taxon>
        <taxon>Amphibia</taxon>
        <taxon>Batrachia</taxon>
        <taxon>Anura</taxon>
        <taxon>Pelobatoidea</taxon>
        <taxon>Pelobatidae</taxon>
        <taxon>Pelobates</taxon>
    </lineage>
</organism>
<dbReference type="Pfam" id="PF23215">
    <property type="entry name" value="WD_LRWD1"/>
    <property type="match status" value="1"/>
</dbReference>
<feature type="compositionally biased region" description="Basic and acidic residues" evidence="24">
    <location>
        <begin position="241"/>
        <end position="250"/>
    </location>
</feature>
<dbReference type="SUPFAM" id="SSF52058">
    <property type="entry name" value="L domain-like"/>
    <property type="match status" value="1"/>
</dbReference>
<evidence type="ECO:0000256" key="14">
    <source>
        <dbReference type="ARBA" id="ARBA00022853"/>
    </source>
</evidence>
<dbReference type="AlphaFoldDB" id="A0AAD1QYR7"/>
<feature type="compositionally biased region" description="Polar residues" evidence="24">
    <location>
        <begin position="221"/>
        <end position="235"/>
    </location>
</feature>
<evidence type="ECO:0000256" key="17">
    <source>
        <dbReference type="ARBA" id="ARBA00023242"/>
    </source>
</evidence>
<dbReference type="PANTHER" id="PTHR24370:SF10">
    <property type="entry name" value="LEUCINE-RICH REPEAT AND WD REPEAT-CONTAINING PROTEIN 1"/>
    <property type="match status" value="1"/>
</dbReference>
<evidence type="ECO:0000313" key="27">
    <source>
        <dbReference type="EMBL" id="CAH2219870.1"/>
    </source>
</evidence>
<dbReference type="InterPro" id="IPR052489">
    <property type="entry name" value="LRWD1"/>
</dbReference>
<keyword evidence="18" id="KW-0137">Centromere</keyword>
<evidence type="ECO:0000259" key="25">
    <source>
        <dbReference type="Pfam" id="PF23211"/>
    </source>
</evidence>
<dbReference type="InterPro" id="IPR056160">
    <property type="entry name" value="WD_LRWD1"/>
</dbReference>
<evidence type="ECO:0000259" key="26">
    <source>
        <dbReference type="Pfam" id="PF23215"/>
    </source>
</evidence>
<keyword evidence="12" id="KW-0677">Repeat</keyword>
<accession>A0AAD1QYR7</accession>
<feature type="compositionally biased region" description="Basic and acidic residues" evidence="24">
    <location>
        <begin position="284"/>
        <end position="299"/>
    </location>
</feature>
<feature type="compositionally biased region" description="Polar residues" evidence="24">
    <location>
        <begin position="321"/>
        <end position="331"/>
    </location>
</feature>
<reference evidence="27" key="1">
    <citation type="submission" date="2022-03" db="EMBL/GenBank/DDBJ databases">
        <authorList>
            <person name="Alioto T."/>
            <person name="Alioto T."/>
            <person name="Gomez Garrido J."/>
        </authorList>
    </citation>
    <scope>NUCLEOTIDE SEQUENCE</scope>
</reference>
<dbReference type="GO" id="GO:0006260">
    <property type="term" value="P:DNA replication"/>
    <property type="evidence" value="ECO:0007669"/>
    <property type="project" value="UniProtKB-KW"/>
</dbReference>
<evidence type="ECO:0000256" key="16">
    <source>
        <dbReference type="ARBA" id="ARBA00023212"/>
    </source>
</evidence>
<dbReference type="Gene3D" id="3.80.10.10">
    <property type="entry name" value="Ribonuclease Inhibitor"/>
    <property type="match status" value="1"/>
</dbReference>
<evidence type="ECO:0000256" key="19">
    <source>
        <dbReference type="ARBA" id="ARBA00033046"/>
    </source>
</evidence>
<evidence type="ECO:0000256" key="20">
    <source>
        <dbReference type="ARBA" id="ARBA00054144"/>
    </source>
</evidence>
<name>A0AAD1QYR7_PELCU</name>
<dbReference type="GO" id="GO:0000776">
    <property type="term" value="C:kinetochore"/>
    <property type="evidence" value="ECO:0007669"/>
    <property type="project" value="UniProtKB-KW"/>
</dbReference>
<dbReference type="GO" id="GO:0006325">
    <property type="term" value="P:chromatin organization"/>
    <property type="evidence" value="ECO:0007669"/>
    <property type="project" value="UniProtKB-KW"/>
</dbReference>
<keyword evidence="9 23" id="KW-0853">WD repeat</keyword>
<gene>
    <name evidence="27" type="ORF">PECUL_23A010961</name>
</gene>
<keyword evidence="8" id="KW-0963">Cytoplasm</keyword>
<evidence type="ECO:0000256" key="13">
    <source>
        <dbReference type="ARBA" id="ARBA00022838"/>
    </source>
</evidence>
<comment type="subunit">
    <text evidence="21">Component of the ORC complex.</text>
</comment>
<comment type="function">
    <text evidence="20">Required for G1/S transition. Recruits and stabilizes the origin recognition complex (ORC) onto chromatin during G1 to establish pre-replication complex (preRC) and to heterochromatic sites in post-replicated cells. Binds a combination of DNA and histone methylation repressive marks on heterochromatin. Required for silencing of major satellite repeats. May be important ORC2, ORC3 and ORC4 stability.</text>
</comment>
<evidence type="ECO:0000256" key="11">
    <source>
        <dbReference type="ARBA" id="ARBA00022705"/>
    </source>
</evidence>
<keyword evidence="16" id="KW-0206">Cytoskeleton</keyword>
<evidence type="ECO:0000256" key="7">
    <source>
        <dbReference type="ARBA" id="ARBA00022454"/>
    </source>
</evidence>
<keyword evidence="17" id="KW-0539">Nucleus</keyword>
<evidence type="ECO:0000256" key="18">
    <source>
        <dbReference type="ARBA" id="ARBA00023328"/>
    </source>
</evidence>
<feature type="domain" description="Leucine-rich repeat and WD repeat-containing protein 1 WD" evidence="26">
    <location>
        <begin position="340"/>
        <end position="722"/>
    </location>
</feature>
<dbReference type="InterPro" id="IPR015943">
    <property type="entry name" value="WD40/YVTN_repeat-like_dom_sf"/>
</dbReference>
<evidence type="ECO:0000256" key="3">
    <source>
        <dbReference type="ARBA" id="ARBA00004574"/>
    </source>
</evidence>
<dbReference type="Proteomes" id="UP001295444">
    <property type="component" value="Chromosome 01"/>
</dbReference>
<keyword evidence="11" id="KW-0235">DNA replication</keyword>
<feature type="region of interest" description="Disordered" evidence="24">
    <location>
        <begin position="218"/>
        <end position="272"/>
    </location>
</feature>
<keyword evidence="10" id="KW-0433">Leucine-rich repeat</keyword>
<evidence type="ECO:0000313" key="28">
    <source>
        <dbReference type="Proteomes" id="UP001295444"/>
    </source>
</evidence>
<dbReference type="PROSITE" id="PS50082">
    <property type="entry name" value="WD_REPEATS_2"/>
    <property type="match status" value="1"/>
</dbReference>
<keyword evidence="28" id="KW-1185">Reference proteome</keyword>
<evidence type="ECO:0000256" key="15">
    <source>
        <dbReference type="ARBA" id="ARBA00022895"/>
    </source>
</evidence>
<dbReference type="GO" id="GO:0005813">
    <property type="term" value="C:centrosome"/>
    <property type="evidence" value="ECO:0007669"/>
    <property type="project" value="UniProtKB-SubCell"/>
</dbReference>
<feature type="compositionally biased region" description="Polar residues" evidence="24">
    <location>
        <begin position="258"/>
        <end position="270"/>
    </location>
</feature>
<dbReference type="InterPro" id="IPR056363">
    <property type="entry name" value="LRR_LRWD1_dom"/>
</dbReference>
<feature type="region of interest" description="Disordered" evidence="24">
    <location>
        <begin position="284"/>
        <end position="332"/>
    </location>
</feature>
<dbReference type="PANTHER" id="PTHR24370">
    <property type="entry name" value="OPTICIN"/>
    <property type="match status" value="1"/>
</dbReference>
<dbReference type="PROSITE" id="PS00678">
    <property type="entry name" value="WD_REPEATS_1"/>
    <property type="match status" value="1"/>
</dbReference>
<keyword evidence="14" id="KW-0156">Chromatin regulator</keyword>
<evidence type="ECO:0000256" key="1">
    <source>
        <dbReference type="ARBA" id="ARBA00004123"/>
    </source>
</evidence>
<feature type="repeat" description="WD" evidence="23">
    <location>
        <begin position="456"/>
        <end position="490"/>
    </location>
</feature>
<evidence type="ECO:0000256" key="23">
    <source>
        <dbReference type="PROSITE-ProRule" id="PRU00221"/>
    </source>
</evidence>
<comment type="similarity">
    <text evidence="5">Belongs to the LRWD1 family.</text>
</comment>
<dbReference type="Gene3D" id="2.130.10.10">
    <property type="entry name" value="YVTN repeat-like/Quinoprotein amine dehydrogenase"/>
    <property type="match status" value="1"/>
</dbReference>
<keyword evidence="15" id="KW-0779">Telomere</keyword>
<dbReference type="GO" id="GO:0005664">
    <property type="term" value="C:nuclear origin of replication recognition complex"/>
    <property type="evidence" value="ECO:0007669"/>
    <property type="project" value="TreeGrafter"/>
</dbReference>
<dbReference type="InterPro" id="IPR019775">
    <property type="entry name" value="WD40_repeat_CS"/>
</dbReference>
<evidence type="ECO:0000256" key="8">
    <source>
        <dbReference type="ARBA" id="ARBA00022490"/>
    </source>
</evidence>
<dbReference type="InterPro" id="IPR001680">
    <property type="entry name" value="WD40_rpt"/>
</dbReference>
<dbReference type="SMART" id="SM00320">
    <property type="entry name" value="WD40"/>
    <property type="match status" value="4"/>
</dbReference>
<dbReference type="EMBL" id="OW240912">
    <property type="protein sequence ID" value="CAH2219870.1"/>
    <property type="molecule type" value="Genomic_DNA"/>
</dbReference>
<evidence type="ECO:0000256" key="9">
    <source>
        <dbReference type="ARBA" id="ARBA00022574"/>
    </source>
</evidence>
<dbReference type="InterPro" id="IPR001611">
    <property type="entry name" value="Leu-rich_rpt"/>
</dbReference>